<dbReference type="GO" id="GO:0016020">
    <property type="term" value="C:membrane"/>
    <property type="evidence" value="ECO:0007669"/>
    <property type="project" value="UniProtKB-SubCell"/>
</dbReference>
<evidence type="ECO:0000256" key="5">
    <source>
        <dbReference type="ARBA" id="ARBA00022737"/>
    </source>
</evidence>
<dbReference type="Gene3D" id="3.30.200.20">
    <property type="entry name" value="Phosphorylase Kinase, domain 1"/>
    <property type="match status" value="1"/>
</dbReference>
<dbReference type="Proteomes" id="UP000516437">
    <property type="component" value="Chromosome 6"/>
</dbReference>
<keyword evidence="4 10" id="KW-0812">Transmembrane</keyword>
<dbReference type="Pfam" id="PF07714">
    <property type="entry name" value="PK_Tyr_Ser-Thr"/>
    <property type="match status" value="2"/>
</dbReference>
<keyword evidence="6 10" id="KW-1133">Transmembrane helix</keyword>
<proteinExistence type="inferred from homology"/>
<gene>
    <name evidence="12" type="ORF">CJ030_MR6G028556</name>
</gene>
<comment type="similarity">
    <text evidence="2">Belongs to the RLP family.</text>
</comment>
<evidence type="ECO:0000256" key="2">
    <source>
        <dbReference type="ARBA" id="ARBA00009592"/>
    </source>
</evidence>
<dbReference type="FunFam" id="3.80.10.10:FF:000111">
    <property type="entry name" value="LRR receptor-like serine/threonine-protein kinase ERECTA"/>
    <property type="match status" value="1"/>
</dbReference>
<protein>
    <recommendedName>
        <fullName evidence="11">Protein kinase domain-containing protein</fullName>
    </recommendedName>
</protein>
<evidence type="ECO:0000256" key="3">
    <source>
        <dbReference type="ARBA" id="ARBA00022614"/>
    </source>
</evidence>
<keyword evidence="9" id="KW-0547">Nucleotide-binding</keyword>
<sequence>MEIGNWKNLQYFDISQNMMSGKIPATLGNCVTLEFLAMTRNSFEGPIPSSLETLRGIELLDLSNNNLSGAIPKFLENFKFLQLLNLSYNHFEGEVPTQGVFKNTSATSIKGNSELCGGMPEFQLPKCKYKKSKKRPKLTLALKLTISALFGLLGIALIASFLLSLKATDGFSSTNLIGEGSFGSVYKGILHDHGALLVAVKVINLSHHGASKSFLAECEALKNIRHRNLVKVLTACSGADYQDRDFKALVYEFMVNGNLDECSIGVRGTMGYAAPEYGLGNEVSTYGDVYSYGVLLLEMFTGRKPTDNMFKDGFTLHDFAKAGEIMCPIKVQKKSQNQRMLEFDTGSWSGLFRGNSKGKDEYGDVVLSCIRFDETSWNKYKQRSTSRYRVGVPCSVEIPRERMNIGEVVTKLHSIRQETSWNKYKQRSTSRYRKPRSPSFHCLELKGQSLNTLKSFSSHRHTGLRLVANFFCWLPSRLAKFRMNK</sequence>
<dbReference type="Pfam" id="PF00560">
    <property type="entry name" value="LRR_1"/>
    <property type="match status" value="2"/>
</dbReference>
<keyword evidence="7 10" id="KW-0472">Membrane</keyword>
<dbReference type="InterPro" id="IPR001245">
    <property type="entry name" value="Ser-Thr/Tyr_kinase_cat_dom"/>
</dbReference>
<dbReference type="InterPro" id="IPR017441">
    <property type="entry name" value="Protein_kinase_ATP_BS"/>
</dbReference>
<evidence type="ECO:0000313" key="12">
    <source>
        <dbReference type="EMBL" id="KAB1209694.1"/>
    </source>
</evidence>
<dbReference type="GO" id="GO:0005524">
    <property type="term" value="F:ATP binding"/>
    <property type="evidence" value="ECO:0007669"/>
    <property type="project" value="UniProtKB-UniRule"/>
</dbReference>
<feature type="binding site" evidence="9">
    <location>
        <position position="201"/>
    </location>
    <ligand>
        <name>ATP</name>
        <dbReference type="ChEBI" id="CHEBI:30616"/>
    </ligand>
</feature>
<keyword evidence="13" id="KW-1185">Reference proteome</keyword>
<evidence type="ECO:0000313" key="13">
    <source>
        <dbReference type="Proteomes" id="UP000516437"/>
    </source>
</evidence>
<dbReference type="SUPFAM" id="SSF52058">
    <property type="entry name" value="L domain-like"/>
    <property type="match status" value="1"/>
</dbReference>
<dbReference type="InterPro" id="IPR011009">
    <property type="entry name" value="Kinase-like_dom_sf"/>
</dbReference>
<dbReference type="SUPFAM" id="SSF56112">
    <property type="entry name" value="Protein kinase-like (PK-like)"/>
    <property type="match status" value="1"/>
</dbReference>
<evidence type="ECO:0000256" key="4">
    <source>
        <dbReference type="ARBA" id="ARBA00022692"/>
    </source>
</evidence>
<dbReference type="PANTHER" id="PTHR27008">
    <property type="entry name" value="OS04G0122200 PROTEIN"/>
    <property type="match status" value="1"/>
</dbReference>
<keyword evidence="3" id="KW-0433">Leucine-rich repeat</keyword>
<comment type="subcellular location">
    <subcellularLocation>
        <location evidence="1">Membrane</location>
        <topology evidence="1">Single-pass membrane protein</topology>
    </subcellularLocation>
</comment>
<dbReference type="InterPro" id="IPR001611">
    <property type="entry name" value="Leu-rich_rpt"/>
</dbReference>
<dbReference type="InterPro" id="IPR051809">
    <property type="entry name" value="Plant_receptor-like_S/T_kinase"/>
</dbReference>
<dbReference type="InterPro" id="IPR000719">
    <property type="entry name" value="Prot_kinase_dom"/>
</dbReference>
<evidence type="ECO:0000256" key="10">
    <source>
        <dbReference type="SAM" id="Phobius"/>
    </source>
</evidence>
<feature type="domain" description="Protein kinase" evidence="11">
    <location>
        <begin position="171"/>
        <end position="485"/>
    </location>
</feature>
<dbReference type="Gene3D" id="1.10.510.10">
    <property type="entry name" value="Transferase(Phosphotransferase) domain 1"/>
    <property type="match status" value="1"/>
</dbReference>
<dbReference type="OrthoDB" id="676979at2759"/>
<dbReference type="PROSITE" id="PS00107">
    <property type="entry name" value="PROTEIN_KINASE_ATP"/>
    <property type="match status" value="1"/>
</dbReference>
<dbReference type="FunFam" id="3.30.200.20:FF:000432">
    <property type="entry name" value="LRR receptor-like serine/threonine-protein kinase EFR"/>
    <property type="match status" value="1"/>
</dbReference>
<keyword evidence="9" id="KW-0067">ATP-binding</keyword>
<dbReference type="GO" id="GO:0004672">
    <property type="term" value="F:protein kinase activity"/>
    <property type="evidence" value="ECO:0007669"/>
    <property type="project" value="InterPro"/>
</dbReference>
<organism evidence="12 13">
    <name type="scientific">Morella rubra</name>
    <name type="common">Chinese bayberry</name>
    <dbReference type="NCBI Taxonomy" id="262757"/>
    <lineage>
        <taxon>Eukaryota</taxon>
        <taxon>Viridiplantae</taxon>
        <taxon>Streptophyta</taxon>
        <taxon>Embryophyta</taxon>
        <taxon>Tracheophyta</taxon>
        <taxon>Spermatophyta</taxon>
        <taxon>Magnoliopsida</taxon>
        <taxon>eudicotyledons</taxon>
        <taxon>Gunneridae</taxon>
        <taxon>Pentapetalae</taxon>
        <taxon>rosids</taxon>
        <taxon>fabids</taxon>
        <taxon>Fagales</taxon>
        <taxon>Myricaceae</taxon>
        <taxon>Morella</taxon>
    </lineage>
</organism>
<feature type="transmembrane region" description="Helical" evidence="10">
    <location>
        <begin position="140"/>
        <end position="163"/>
    </location>
</feature>
<dbReference type="PANTHER" id="PTHR27008:SF577">
    <property type="entry name" value="PROTEIN KINASE DOMAIN-CONTAINING PROTEIN"/>
    <property type="match status" value="1"/>
</dbReference>
<dbReference type="InterPro" id="IPR032675">
    <property type="entry name" value="LRR_dom_sf"/>
</dbReference>
<dbReference type="EMBL" id="RXIC02000024">
    <property type="protein sequence ID" value="KAB1209694.1"/>
    <property type="molecule type" value="Genomic_DNA"/>
</dbReference>
<evidence type="ECO:0000256" key="7">
    <source>
        <dbReference type="ARBA" id="ARBA00023136"/>
    </source>
</evidence>
<dbReference type="Gene3D" id="3.80.10.10">
    <property type="entry name" value="Ribonuclease Inhibitor"/>
    <property type="match status" value="1"/>
</dbReference>
<reference evidence="12 13" key="1">
    <citation type="journal article" date="2019" name="Plant Biotechnol. J.">
        <title>The red bayberry genome and genetic basis of sex determination.</title>
        <authorList>
            <person name="Jia H.M."/>
            <person name="Jia H.J."/>
            <person name="Cai Q.L."/>
            <person name="Wang Y."/>
            <person name="Zhao H.B."/>
            <person name="Yang W.F."/>
            <person name="Wang G.Y."/>
            <person name="Li Y.H."/>
            <person name="Zhan D.L."/>
            <person name="Shen Y.T."/>
            <person name="Niu Q.F."/>
            <person name="Chang L."/>
            <person name="Qiu J."/>
            <person name="Zhao L."/>
            <person name="Xie H.B."/>
            <person name="Fu W.Y."/>
            <person name="Jin J."/>
            <person name="Li X.W."/>
            <person name="Jiao Y."/>
            <person name="Zhou C.C."/>
            <person name="Tu T."/>
            <person name="Chai C.Y."/>
            <person name="Gao J.L."/>
            <person name="Fan L.J."/>
            <person name="van de Weg E."/>
            <person name="Wang J.Y."/>
            <person name="Gao Z.S."/>
        </authorList>
    </citation>
    <scope>NUCLEOTIDE SEQUENCE [LARGE SCALE GENOMIC DNA]</scope>
    <source>
        <tissue evidence="12">Leaves</tissue>
    </source>
</reference>
<keyword evidence="5" id="KW-0677">Repeat</keyword>
<evidence type="ECO:0000256" key="8">
    <source>
        <dbReference type="ARBA" id="ARBA00023180"/>
    </source>
</evidence>
<dbReference type="AlphaFoldDB" id="A0A6A1VA64"/>
<name>A0A6A1VA64_9ROSI</name>
<accession>A0A6A1VA64</accession>
<keyword evidence="8" id="KW-0325">Glycoprotein</keyword>
<comment type="caution">
    <text evidence="12">The sequence shown here is derived from an EMBL/GenBank/DDBJ whole genome shotgun (WGS) entry which is preliminary data.</text>
</comment>
<evidence type="ECO:0000256" key="1">
    <source>
        <dbReference type="ARBA" id="ARBA00004167"/>
    </source>
</evidence>
<dbReference type="PROSITE" id="PS50011">
    <property type="entry name" value="PROTEIN_KINASE_DOM"/>
    <property type="match status" value="1"/>
</dbReference>
<evidence type="ECO:0000256" key="6">
    <source>
        <dbReference type="ARBA" id="ARBA00022989"/>
    </source>
</evidence>
<evidence type="ECO:0000256" key="9">
    <source>
        <dbReference type="PROSITE-ProRule" id="PRU10141"/>
    </source>
</evidence>
<evidence type="ECO:0000259" key="11">
    <source>
        <dbReference type="PROSITE" id="PS50011"/>
    </source>
</evidence>